<evidence type="ECO:0000313" key="2">
    <source>
        <dbReference type="RefSeq" id="XP_033463815.1"/>
    </source>
</evidence>
<accession>A0A6J3MGH2</accession>
<reference evidence="2" key="3">
    <citation type="submission" date="2025-08" db="UniProtKB">
        <authorList>
            <consortium name="RefSeq"/>
        </authorList>
    </citation>
    <scope>IDENTIFICATION</scope>
    <source>
        <strain evidence="2">CBS 342.82</strain>
    </source>
</reference>
<sequence length="116" mass="12983">MTACHLPEEIVHQVCSYLEVTSHDRLDNREETSHDRLNRGTLHSAMPVCRTFEQIVTPLLYALITTTPDVRPVSVIRLLVRTLLARPERASLAQTLVAGPVGPEFAIRPGGDRSDW</sequence>
<name>A0A6J3MGH2_9PEZI</name>
<keyword evidence="1" id="KW-1185">Reference proteome</keyword>
<dbReference type="AlphaFoldDB" id="A0A6J3MGH2"/>
<evidence type="ECO:0008006" key="3">
    <source>
        <dbReference type="Google" id="ProtNLM"/>
    </source>
</evidence>
<evidence type="ECO:0000313" key="1">
    <source>
        <dbReference type="Proteomes" id="UP000504637"/>
    </source>
</evidence>
<proteinExistence type="predicted"/>
<gene>
    <name evidence="2" type="ORF">K489DRAFT_399018</name>
</gene>
<organism evidence="2">
    <name type="scientific">Dissoconium aciculare CBS 342.82</name>
    <dbReference type="NCBI Taxonomy" id="1314786"/>
    <lineage>
        <taxon>Eukaryota</taxon>
        <taxon>Fungi</taxon>
        <taxon>Dikarya</taxon>
        <taxon>Ascomycota</taxon>
        <taxon>Pezizomycotina</taxon>
        <taxon>Dothideomycetes</taxon>
        <taxon>Dothideomycetidae</taxon>
        <taxon>Mycosphaerellales</taxon>
        <taxon>Dissoconiaceae</taxon>
        <taxon>Dissoconium</taxon>
    </lineage>
</organism>
<protein>
    <recommendedName>
        <fullName evidence="3">F-box domain-containing protein</fullName>
    </recommendedName>
</protein>
<reference evidence="2" key="2">
    <citation type="submission" date="2020-04" db="EMBL/GenBank/DDBJ databases">
        <authorList>
            <consortium name="NCBI Genome Project"/>
        </authorList>
    </citation>
    <scope>NUCLEOTIDE SEQUENCE</scope>
    <source>
        <strain evidence="2">CBS 342.82</strain>
    </source>
</reference>
<reference evidence="2" key="1">
    <citation type="submission" date="2020-01" db="EMBL/GenBank/DDBJ databases">
        <authorList>
            <consortium name="DOE Joint Genome Institute"/>
            <person name="Haridas S."/>
            <person name="Albert R."/>
            <person name="Binder M."/>
            <person name="Bloem J."/>
            <person name="Labutti K."/>
            <person name="Salamov A."/>
            <person name="Andreopoulos B."/>
            <person name="Baker S.E."/>
            <person name="Barry K."/>
            <person name="Bills G."/>
            <person name="Bluhm B.H."/>
            <person name="Cannon C."/>
            <person name="Castanera R."/>
            <person name="Culley D.E."/>
            <person name="Daum C."/>
            <person name="Ezra D."/>
            <person name="Gonzalez J.B."/>
            <person name="Henrissat B."/>
            <person name="Kuo A."/>
            <person name="Liang C."/>
            <person name="Lipzen A."/>
            <person name="Lutzoni F."/>
            <person name="Magnuson J."/>
            <person name="Mondo S."/>
            <person name="Nolan M."/>
            <person name="Ohm R."/>
            <person name="Pangilinan J."/>
            <person name="Park H.-J."/>
            <person name="Ramirez L."/>
            <person name="Alfaro M."/>
            <person name="Sun H."/>
            <person name="Tritt A."/>
            <person name="Yoshinaga Y."/>
            <person name="Zwiers L.-H."/>
            <person name="Turgeon B.G."/>
            <person name="Goodwin S.B."/>
            <person name="Spatafora J.W."/>
            <person name="Crous P.W."/>
            <person name="Grigoriev I.V."/>
        </authorList>
    </citation>
    <scope>NUCLEOTIDE SEQUENCE</scope>
    <source>
        <strain evidence="2">CBS 342.82</strain>
    </source>
</reference>
<dbReference type="GeneID" id="54364748"/>
<dbReference type="RefSeq" id="XP_033463815.1">
    <property type="nucleotide sequence ID" value="XM_033606948.1"/>
</dbReference>
<dbReference type="Proteomes" id="UP000504637">
    <property type="component" value="Unplaced"/>
</dbReference>